<keyword evidence="2" id="KW-1185">Reference proteome</keyword>
<accession>A0AA35VW45</accession>
<evidence type="ECO:0000313" key="2">
    <source>
        <dbReference type="Proteomes" id="UP001174909"/>
    </source>
</evidence>
<sequence>MKWTTLGWGGITLELPEDWELSGLSGDEKSGYLRLEDADMPRLELKWSESKQKKPDLQKVLDDYFKLVRKNYKRKNTNLHVQRNVNLIRDAEFFENREVVFFNWKGDFRASGVIFHCQTCKRITIAQVMGHLKENIKETTSRILSSVRDHSVGQATLWSAYQLNAEVPRRYRLDKHKLLSGYLLFSFVDGSRKVSIERYGVADVTLKEQNLEEWFRGRYAKAIRGYGFSIESSNGDADERLTLIGEETRIIDRVPLAPALVIDKIMRRKTFAVYLWHCHHSNRIYVVQAIAKQDAARTAEEIAASIRCH</sequence>
<name>A0AA35VW45_GEOBA</name>
<proteinExistence type="predicted"/>
<organism evidence="1 2">
    <name type="scientific">Geodia barretti</name>
    <name type="common">Barrett's horny sponge</name>
    <dbReference type="NCBI Taxonomy" id="519541"/>
    <lineage>
        <taxon>Eukaryota</taxon>
        <taxon>Metazoa</taxon>
        <taxon>Porifera</taxon>
        <taxon>Demospongiae</taxon>
        <taxon>Heteroscleromorpha</taxon>
        <taxon>Tetractinellida</taxon>
        <taxon>Astrophorina</taxon>
        <taxon>Geodiidae</taxon>
        <taxon>Geodia</taxon>
    </lineage>
</organism>
<dbReference type="Proteomes" id="UP001174909">
    <property type="component" value="Unassembled WGS sequence"/>
</dbReference>
<gene>
    <name evidence="1" type="ORF">GBAR_LOCUS1616</name>
</gene>
<evidence type="ECO:0000313" key="1">
    <source>
        <dbReference type="EMBL" id="CAI7995087.1"/>
    </source>
</evidence>
<dbReference type="AlphaFoldDB" id="A0AA35VW45"/>
<protein>
    <submittedName>
        <fullName evidence="1">Uncharacterized protein</fullName>
    </submittedName>
</protein>
<reference evidence="1" key="1">
    <citation type="submission" date="2023-03" db="EMBL/GenBank/DDBJ databases">
        <authorList>
            <person name="Steffen K."/>
            <person name="Cardenas P."/>
        </authorList>
    </citation>
    <scope>NUCLEOTIDE SEQUENCE</scope>
</reference>
<dbReference type="EMBL" id="CASHTH010000237">
    <property type="protein sequence ID" value="CAI7995087.1"/>
    <property type="molecule type" value="Genomic_DNA"/>
</dbReference>
<comment type="caution">
    <text evidence="1">The sequence shown here is derived from an EMBL/GenBank/DDBJ whole genome shotgun (WGS) entry which is preliminary data.</text>
</comment>